<feature type="transmembrane region" description="Helical" evidence="8">
    <location>
        <begin position="21"/>
        <end position="38"/>
    </location>
</feature>
<dbReference type="InterPro" id="IPR038731">
    <property type="entry name" value="RgtA/B/C-like"/>
</dbReference>
<evidence type="ECO:0000256" key="6">
    <source>
        <dbReference type="ARBA" id="ARBA00022989"/>
    </source>
</evidence>
<keyword evidence="2" id="KW-1003">Cell membrane</keyword>
<evidence type="ECO:0000313" key="10">
    <source>
        <dbReference type="EMBL" id="QLG45600.1"/>
    </source>
</evidence>
<feature type="transmembrane region" description="Helical" evidence="8">
    <location>
        <begin position="162"/>
        <end position="195"/>
    </location>
</feature>
<dbReference type="EMBL" id="CP058595">
    <property type="protein sequence ID" value="QLG45600.1"/>
    <property type="molecule type" value="Genomic_DNA"/>
</dbReference>
<dbReference type="GO" id="GO:0005886">
    <property type="term" value="C:plasma membrane"/>
    <property type="evidence" value="ECO:0007669"/>
    <property type="project" value="UniProtKB-SubCell"/>
</dbReference>
<evidence type="ECO:0000256" key="5">
    <source>
        <dbReference type="ARBA" id="ARBA00022692"/>
    </source>
</evidence>
<organism evidence="10 11">
    <name type="scientific">Costertonia aggregata</name>
    <dbReference type="NCBI Taxonomy" id="343403"/>
    <lineage>
        <taxon>Bacteria</taxon>
        <taxon>Pseudomonadati</taxon>
        <taxon>Bacteroidota</taxon>
        <taxon>Flavobacteriia</taxon>
        <taxon>Flavobacteriales</taxon>
        <taxon>Flavobacteriaceae</taxon>
        <taxon>Costertonia</taxon>
    </lineage>
</organism>
<feature type="transmembrane region" description="Helical" evidence="8">
    <location>
        <begin position="314"/>
        <end position="333"/>
    </location>
</feature>
<dbReference type="RefSeq" id="WP_179241888.1">
    <property type="nucleotide sequence ID" value="NZ_CP058595.1"/>
</dbReference>
<feature type="domain" description="Glycosyltransferase RgtA/B/C/D-like" evidence="9">
    <location>
        <begin position="70"/>
        <end position="221"/>
    </location>
</feature>
<dbReference type="AlphaFoldDB" id="A0A7H9AQ83"/>
<feature type="transmembrane region" description="Helical" evidence="8">
    <location>
        <begin position="75"/>
        <end position="108"/>
    </location>
</feature>
<keyword evidence="6 8" id="KW-1133">Transmembrane helix</keyword>
<dbReference type="PANTHER" id="PTHR33908:SF11">
    <property type="entry name" value="MEMBRANE PROTEIN"/>
    <property type="match status" value="1"/>
</dbReference>
<evidence type="ECO:0000256" key="3">
    <source>
        <dbReference type="ARBA" id="ARBA00022676"/>
    </source>
</evidence>
<evidence type="ECO:0000256" key="8">
    <source>
        <dbReference type="SAM" id="Phobius"/>
    </source>
</evidence>
<keyword evidence="7 8" id="KW-0472">Membrane</keyword>
<feature type="transmembrane region" description="Helical" evidence="8">
    <location>
        <begin position="207"/>
        <end position="231"/>
    </location>
</feature>
<dbReference type="Proteomes" id="UP000509302">
    <property type="component" value="Chromosome"/>
</dbReference>
<dbReference type="GO" id="GO:0016763">
    <property type="term" value="F:pentosyltransferase activity"/>
    <property type="evidence" value="ECO:0007669"/>
    <property type="project" value="TreeGrafter"/>
</dbReference>
<gene>
    <name evidence="10" type="ORF">HYG79_09650</name>
</gene>
<reference evidence="10 11" key="1">
    <citation type="journal article" date="2006" name="Int. J. Syst. Evol. Microbiol.">
        <title>Costertonia aggregata gen. nov., sp. nov., a mesophilic marine bacterium of the family Flavobacteriaceae, isolated from a mature biofilm.</title>
        <authorList>
            <person name="Kwon K.K."/>
            <person name="Lee Y.K."/>
            <person name="Lee H.K."/>
        </authorList>
    </citation>
    <scope>NUCLEOTIDE SEQUENCE [LARGE SCALE GENOMIC DNA]</scope>
    <source>
        <strain evidence="10 11">KCCM 42265</strain>
    </source>
</reference>
<keyword evidence="11" id="KW-1185">Reference proteome</keyword>
<proteinExistence type="predicted"/>
<evidence type="ECO:0000259" key="9">
    <source>
        <dbReference type="Pfam" id="PF13231"/>
    </source>
</evidence>
<evidence type="ECO:0000256" key="4">
    <source>
        <dbReference type="ARBA" id="ARBA00022679"/>
    </source>
</evidence>
<protein>
    <submittedName>
        <fullName evidence="10">Glycosyltransferase family 39 protein</fullName>
    </submittedName>
</protein>
<keyword evidence="4 10" id="KW-0808">Transferase</keyword>
<evidence type="ECO:0000256" key="7">
    <source>
        <dbReference type="ARBA" id="ARBA00023136"/>
    </source>
</evidence>
<dbReference type="PANTHER" id="PTHR33908">
    <property type="entry name" value="MANNOSYLTRANSFERASE YKCB-RELATED"/>
    <property type="match status" value="1"/>
</dbReference>
<keyword evidence="5 8" id="KW-0812">Transmembrane</keyword>
<keyword evidence="3" id="KW-0328">Glycosyltransferase</keyword>
<feature type="transmembrane region" description="Helical" evidence="8">
    <location>
        <begin position="255"/>
        <end position="273"/>
    </location>
</feature>
<dbReference type="KEGG" id="cagg:HYG79_09650"/>
<feature type="transmembrane region" description="Helical" evidence="8">
    <location>
        <begin position="120"/>
        <end position="142"/>
    </location>
</feature>
<evidence type="ECO:0000256" key="2">
    <source>
        <dbReference type="ARBA" id="ARBA00022475"/>
    </source>
</evidence>
<feature type="transmembrane region" description="Helical" evidence="8">
    <location>
        <begin position="285"/>
        <end position="302"/>
    </location>
</feature>
<accession>A0A7H9AQ83</accession>
<sequence length="497" mass="57210">MLNNLIKSLTPDYGKLRLTRVFLILCIVALMVRFPFFFRDYVDRDESTFILVAQSWVNGHLPFTELWDVKPPLTFLFFASIISVFGKSIFAVRFFGTLLVVISSFFTYRITAGLTSKKVAFWAAIFSVFLQSSFGSLQGVMSEHITMAFFMPALYLLTKKHTFFTVFCTGLLLGVSVMVKLNMAYAILFIGLYLIYSYVREKKYVDGFLHTSAYGFGILLIIGLTILPYYFQGISDLWWKSVVQAPLEYANARRYSIFKMAPLILVLTVFFLVAWKKKYIDFKNIVVQLLLVSIIGVVLSFVKGGRVNGHYLIQLHPILIVLVAIVLGQLSFIQKVDYKKIAFLVLILLPVEAYLEYGNIIKNKWERGTFYNGEGISVPAYIKNNKLDTSHILFLEYHIGYWVLGVNPPTKAATHPSNICKDEMFKFYDNPRKTSMEELKYILEELRPKTIVGRSNRSIFDLDLVQENAYINTYLEKHYEILTTVEKADIYQRLEGL</sequence>
<comment type="subcellular location">
    <subcellularLocation>
        <location evidence="1">Cell membrane</location>
        <topology evidence="1">Multi-pass membrane protein</topology>
    </subcellularLocation>
</comment>
<dbReference type="Pfam" id="PF13231">
    <property type="entry name" value="PMT_2"/>
    <property type="match status" value="1"/>
</dbReference>
<dbReference type="GO" id="GO:0009103">
    <property type="term" value="P:lipopolysaccharide biosynthetic process"/>
    <property type="evidence" value="ECO:0007669"/>
    <property type="project" value="UniProtKB-ARBA"/>
</dbReference>
<name>A0A7H9AQ83_9FLAO</name>
<dbReference type="InterPro" id="IPR050297">
    <property type="entry name" value="LipidA_mod_glycosyltrf_83"/>
</dbReference>
<evidence type="ECO:0000313" key="11">
    <source>
        <dbReference type="Proteomes" id="UP000509302"/>
    </source>
</evidence>
<evidence type="ECO:0000256" key="1">
    <source>
        <dbReference type="ARBA" id="ARBA00004651"/>
    </source>
</evidence>